<dbReference type="SUPFAM" id="SSF103473">
    <property type="entry name" value="MFS general substrate transporter"/>
    <property type="match status" value="1"/>
</dbReference>
<dbReference type="InterPro" id="IPR006797">
    <property type="entry name" value="PRELI/MSF1_dom"/>
</dbReference>
<dbReference type="AlphaFoldDB" id="A0A915LNC3"/>
<comment type="subcellular location">
    <subcellularLocation>
        <location evidence="1">Membrane</location>
        <topology evidence="1">Multi-pass membrane protein</topology>
    </subcellularLocation>
</comment>
<organism evidence="7 8">
    <name type="scientific">Meloidogyne javanica</name>
    <name type="common">Root-knot nematode worm</name>
    <dbReference type="NCBI Taxonomy" id="6303"/>
    <lineage>
        <taxon>Eukaryota</taxon>
        <taxon>Metazoa</taxon>
        <taxon>Ecdysozoa</taxon>
        <taxon>Nematoda</taxon>
        <taxon>Chromadorea</taxon>
        <taxon>Rhabditida</taxon>
        <taxon>Tylenchina</taxon>
        <taxon>Tylenchomorpha</taxon>
        <taxon>Tylenchoidea</taxon>
        <taxon>Meloidogynidae</taxon>
        <taxon>Meloidogyninae</taxon>
        <taxon>Meloidogyne</taxon>
        <taxon>Meloidogyne incognita group</taxon>
    </lineage>
</organism>
<evidence type="ECO:0000256" key="4">
    <source>
        <dbReference type="ARBA" id="ARBA00023136"/>
    </source>
</evidence>
<feature type="transmembrane region" description="Helical" evidence="5">
    <location>
        <begin position="81"/>
        <end position="108"/>
    </location>
</feature>
<sequence length="276" mass="31570">MDLNLKLIAVGITTDKIASRSLFLTPLHIVLPWLLGKQTAGPKPLNVFLWAYPYRLIMGVVFALLVYWTPSFKESSGDYSYFYYAIWMAAYYMQQIASYCIFLSMMAFNAQISDPKIGGTYMTLLNTLNNLGGNWPVTLFLSITDFFNRKNCVATGTKLILGACNTKKDEEMCIKGGDVCEFHIDGYYISVGICTIIGLLWYRIFYRRAGFLKSVPHWISRQTHVAFMPTLEESIFDVIEGTLITHTRNVSWTNTLDMTETCIYKKLVFFMFLHGL</sequence>
<reference evidence="8" key="1">
    <citation type="submission" date="2022-11" db="UniProtKB">
        <authorList>
            <consortium name="WormBaseParasite"/>
        </authorList>
    </citation>
    <scope>IDENTIFICATION</scope>
</reference>
<dbReference type="PANTHER" id="PTHR12778">
    <property type="entry name" value="SOLUTE CARRIER FAMILY 33 ACETYL-COA TRANSPORTER -RELATED"/>
    <property type="match status" value="1"/>
</dbReference>
<dbReference type="GO" id="GO:0008521">
    <property type="term" value="F:acetyl-CoA transmembrane transporter activity"/>
    <property type="evidence" value="ECO:0007669"/>
    <property type="project" value="InterPro"/>
</dbReference>
<evidence type="ECO:0000256" key="1">
    <source>
        <dbReference type="ARBA" id="ARBA00004141"/>
    </source>
</evidence>
<evidence type="ECO:0000259" key="6">
    <source>
        <dbReference type="Pfam" id="PF04707"/>
    </source>
</evidence>
<evidence type="ECO:0000256" key="3">
    <source>
        <dbReference type="ARBA" id="ARBA00022989"/>
    </source>
</evidence>
<dbReference type="InterPro" id="IPR004752">
    <property type="entry name" value="AmpG_permease/AT-1"/>
</dbReference>
<feature type="transmembrane region" description="Helical" evidence="5">
    <location>
        <begin position="187"/>
        <end position="205"/>
    </location>
</feature>
<keyword evidence="4 5" id="KW-0472">Membrane</keyword>
<keyword evidence="7" id="KW-1185">Reference proteome</keyword>
<protein>
    <submittedName>
        <fullName evidence="8">PRELI/MSF1 domain-containing protein</fullName>
    </submittedName>
</protein>
<evidence type="ECO:0000313" key="8">
    <source>
        <dbReference type="WBParaSite" id="scaffold1519_cov221.g3242"/>
    </source>
</evidence>
<name>A0A915LNC3_MELJA</name>
<proteinExistence type="predicted"/>
<evidence type="ECO:0000256" key="2">
    <source>
        <dbReference type="ARBA" id="ARBA00022692"/>
    </source>
</evidence>
<evidence type="ECO:0000313" key="7">
    <source>
        <dbReference type="Proteomes" id="UP000887561"/>
    </source>
</evidence>
<keyword evidence="3 5" id="KW-1133">Transmembrane helix</keyword>
<dbReference type="GO" id="GO:0016020">
    <property type="term" value="C:membrane"/>
    <property type="evidence" value="ECO:0007669"/>
    <property type="project" value="UniProtKB-SubCell"/>
</dbReference>
<dbReference type="WBParaSite" id="scaffold1519_cov221.g3242">
    <property type="protein sequence ID" value="scaffold1519_cov221.g3242"/>
    <property type="gene ID" value="scaffold1519_cov221.g3242"/>
</dbReference>
<feature type="domain" description="PRELI/MSF1" evidence="6">
    <location>
        <begin position="213"/>
        <end position="266"/>
    </location>
</feature>
<dbReference type="InterPro" id="IPR036259">
    <property type="entry name" value="MFS_trans_sf"/>
</dbReference>
<accession>A0A915LNC3</accession>
<keyword evidence="2 5" id="KW-0812">Transmembrane</keyword>
<dbReference type="Pfam" id="PF13000">
    <property type="entry name" value="Acatn"/>
    <property type="match status" value="1"/>
</dbReference>
<evidence type="ECO:0000256" key="5">
    <source>
        <dbReference type="SAM" id="Phobius"/>
    </source>
</evidence>
<dbReference type="PANTHER" id="PTHR12778:SF9">
    <property type="entry name" value="ACETYL-COENZYME A TRANSPORTER 1"/>
    <property type="match status" value="1"/>
</dbReference>
<dbReference type="InterPro" id="IPR024371">
    <property type="entry name" value="AcetylCoA_trans_1-like"/>
</dbReference>
<dbReference type="GO" id="GO:0035348">
    <property type="term" value="P:acetyl-CoA transmembrane transport"/>
    <property type="evidence" value="ECO:0007669"/>
    <property type="project" value="InterPro"/>
</dbReference>
<dbReference type="Proteomes" id="UP000887561">
    <property type="component" value="Unplaced"/>
</dbReference>
<dbReference type="Pfam" id="PF04707">
    <property type="entry name" value="PRELI"/>
    <property type="match status" value="1"/>
</dbReference>
<feature type="transmembrane region" description="Helical" evidence="5">
    <location>
        <begin position="47"/>
        <end position="69"/>
    </location>
</feature>